<accession>A0A9D4JNX9</accession>
<comment type="caution">
    <text evidence="1">The sequence shown here is derived from an EMBL/GenBank/DDBJ whole genome shotgun (WGS) entry which is preliminary data.</text>
</comment>
<proteinExistence type="predicted"/>
<dbReference type="Proteomes" id="UP000828390">
    <property type="component" value="Unassembled WGS sequence"/>
</dbReference>
<dbReference type="AlphaFoldDB" id="A0A9D4JNX9"/>
<dbReference type="EMBL" id="JAIWYP010000005">
    <property type="protein sequence ID" value="KAH3819096.1"/>
    <property type="molecule type" value="Genomic_DNA"/>
</dbReference>
<organism evidence="1 2">
    <name type="scientific">Dreissena polymorpha</name>
    <name type="common">Zebra mussel</name>
    <name type="synonym">Mytilus polymorpha</name>
    <dbReference type="NCBI Taxonomy" id="45954"/>
    <lineage>
        <taxon>Eukaryota</taxon>
        <taxon>Metazoa</taxon>
        <taxon>Spiralia</taxon>
        <taxon>Lophotrochozoa</taxon>
        <taxon>Mollusca</taxon>
        <taxon>Bivalvia</taxon>
        <taxon>Autobranchia</taxon>
        <taxon>Heteroconchia</taxon>
        <taxon>Euheterodonta</taxon>
        <taxon>Imparidentia</taxon>
        <taxon>Neoheterodontei</taxon>
        <taxon>Myida</taxon>
        <taxon>Dreissenoidea</taxon>
        <taxon>Dreissenidae</taxon>
        <taxon>Dreissena</taxon>
    </lineage>
</organism>
<gene>
    <name evidence="1" type="ORF">DPMN_120828</name>
</gene>
<reference evidence="1" key="2">
    <citation type="submission" date="2020-11" db="EMBL/GenBank/DDBJ databases">
        <authorList>
            <person name="McCartney M.A."/>
            <person name="Auch B."/>
            <person name="Kono T."/>
            <person name="Mallez S."/>
            <person name="Becker A."/>
            <person name="Gohl D.M."/>
            <person name="Silverstein K.A.T."/>
            <person name="Koren S."/>
            <person name="Bechman K.B."/>
            <person name="Herman A."/>
            <person name="Abrahante J.E."/>
            <person name="Garbe J."/>
        </authorList>
    </citation>
    <scope>NUCLEOTIDE SEQUENCE</scope>
    <source>
        <strain evidence="1">Duluth1</strain>
        <tissue evidence="1">Whole animal</tissue>
    </source>
</reference>
<keyword evidence="2" id="KW-1185">Reference proteome</keyword>
<sequence>MRRKKRKSTCQHPQSAQKALTFLCNFLFFHFNECRWSPGIATVHKKTGALPECYRHSPGLRRDITGDDRGETRGVAVALPWSDAGIDTVSAGGVTVYRGSAGTLPAFTGALPATTGAMPGRCRLSPGHYRRQPGLCRGLIGINSSQSGQPGTLPGC</sequence>
<evidence type="ECO:0000313" key="1">
    <source>
        <dbReference type="EMBL" id="KAH3819096.1"/>
    </source>
</evidence>
<protein>
    <submittedName>
        <fullName evidence="1">Uncharacterized protein</fullName>
    </submittedName>
</protein>
<reference evidence="1" key="1">
    <citation type="journal article" date="2019" name="bioRxiv">
        <title>The Genome of the Zebra Mussel, Dreissena polymorpha: A Resource for Invasive Species Research.</title>
        <authorList>
            <person name="McCartney M.A."/>
            <person name="Auch B."/>
            <person name="Kono T."/>
            <person name="Mallez S."/>
            <person name="Zhang Y."/>
            <person name="Obille A."/>
            <person name="Becker A."/>
            <person name="Abrahante J.E."/>
            <person name="Garbe J."/>
            <person name="Badalamenti J.P."/>
            <person name="Herman A."/>
            <person name="Mangelson H."/>
            <person name="Liachko I."/>
            <person name="Sullivan S."/>
            <person name="Sone E.D."/>
            <person name="Koren S."/>
            <person name="Silverstein K.A.T."/>
            <person name="Beckman K.B."/>
            <person name="Gohl D.M."/>
        </authorList>
    </citation>
    <scope>NUCLEOTIDE SEQUENCE</scope>
    <source>
        <strain evidence="1">Duluth1</strain>
        <tissue evidence="1">Whole animal</tissue>
    </source>
</reference>
<name>A0A9D4JNX9_DREPO</name>
<evidence type="ECO:0000313" key="2">
    <source>
        <dbReference type="Proteomes" id="UP000828390"/>
    </source>
</evidence>